<evidence type="ECO:0000256" key="11">
    <source>
        <dbReference type="SAM" id="Phobius"/>
    </source>
</evidence>
<keyword evidence="6 9" id="KW-1015">Disulfide bond</keyword>
<dbReference type="InterPro" id="IPR000538">
    <property type="entry name" value="Link_dom"/>
</dbReference>
<keyword evidence="7" id="KW-0675">Receptor</keyword>
<protein>
    <submittedName>
        <fullName evidence="14">Lymphatic vessel endothelial hyaluronan receptor 1</fullName>
    </submittedName>
</protein>
<feature type="compositionally biased region" description="Basic and acidic residues" evidence="10">
    <location>
        <begin position="210"/>
        <end position="219"/>
    </location>
</feature>
<feature type="signal peptide" evidence="12">
    <location>
        <begin position="1"/>
        <end position="25"/>
    </location>
</feature>
<evidence type="ECO:0000256" key="1">
    <source>
        <dbReference type="ARBA" id="ARBA00004167"/>
    </source>
</evidence>
<feature type="compositionally biased region" description="Polar residues" evidence="10">
    <location>
        <begin position="146"/>
        <end position="172"/>
    </location>
</feature>
<dbReference type="PRINTS" id="PR01265">
    <property type="entry name" value="LINKMODULE"/>
</dbReference>
<evidence type="ECO:0000256" key="2">
    <source>
        <dbReference type="ARBA" id="ARBA00022692"/>
    </source>
</evidence>
<evidence type="ECO:0000256" key="5">
    <source>
        <dbReference type="ARBA" id="ARBA00023136"/>
    </source>
</evidence>
<evidence type="ECO:0000256" key="3">
    <source>
        <dbReference type="ARBA" id="ARBA00022729"/>
    </source>
</evidence>
<keyword evidence="5 11" id="KW-0472">Membrane</keyword>
<evidence type="ECO:0000256" key="4">
    <source>
        <dbReference type="ARBA" id="ARBA00022989"/>
    </source>
</evidence>
<dbReference type="GO" id="GO:0005540">
    <property type="term" value="F:hyaluronic acid binding"/>
    <property type="evidence" value="ECO:0007669"/>
    <property type="project" value="InterPro"/>
</dbReference>
<dbReference type="Pfam" id="PF00193">
    <property type="entry name" value="Xlink"/>
    <property type="match status" value="1"/>
</dbReference>
<feature type="region of interest" description="Disordered" evidence="10">
    <location>
        <begin position="277"/>
        <end position="315"/>
    </location>
</feature>
<evidence type="ECO:0000256" key="8">
    <source>
        <dbReference type="ARBA" id="ARBA00023180"/>
    </source>
</evidence>
<gene>
    <name evidence="14" type="primary">LYVE1</name>
</gene>
<accession>A0A8C5QJ99</accession>
<dbReference type="GO" id="GO:0005886">
    <property type="term" value="C:plasma membrane"/>
    <property type="evidence" value="ECO:0007669"/>
    <property type="project" value="TreeGrafter"/>
</dbReference>
<feature type="chain" id="PRO_5034902822" evidence="12">
    <location>
        <begin position="26"/>
        <end position="315"/>
    </location>
</feature>
<evidence type="ECO:0000256" key="9">
    <source>
        <dbReference type="PROSITE-ProRule" id="PRU00323"/>
    </source>
</evidence>
<dbReference type="SMART" id="SM00445">
    <property type="entry name" value="LINK"/>
    <property type="match status" value="1"/>
</dbReference>
<dbReference type="PANTHER" id="PTHR10225">
    <property type="entry name" value="HYALURONAN RECEPTOR"/>
    <property type="match status" value="1"/>
</dbReference>
<dbReference type="Proteomes" id="UP000694569">
    <property type="component" value="Unplaced"/>
</dbReference>
<dbReference type="GO" id="GO:0007155">
    <property type="term" value="P:cell adhesion"/>
    <property type="evidence" value="ECO:0007669"/>
    <property type="project" value="InterPro"/>
</dbReference>
<keyword evidence="8" id="KW-0325">Glycoprotein</keyword>
<dbReference type="GeneTree" id="ENSGT00530000063822"/>
<reference evidence="14" key="1">
    <citation type="submission" date="2025-08" db="UniProtKB">
        <authorList>
            <consortium name="Ensembl"/>
        </authorList>
    </citation>
    <scope>IDENTIFICATION</scope>
</reference>
<comment type="caution">
    <text evidence="9">Lacks conserved residue(s) required for the propagation of feature annotation.</text>
</comment>
<sequence>MKMSHGFGFLHVLLSTSLWIFVAHSSFNITDLNVARCRFVGVVMATPKDNTYKFNFTTAESVCQQLELTLASKVQVQAAYSYGFETCSYGWVVDLTAVISRIHHNEKCGRNQTGVLTWTVDPSRKFHAYCFNASDTWKNSCKPEFATTSVPSTETQSFTSTELSPNSTSTAETPSPPLTSPHLSTTTLQDEEVTVSSVLLETETTPENQEPQHPREEGSTHNGNTFGSLPAALLTLALLFLSAAVVLGVCYVNTYKANLRFTKKEEEREAMEAKVFKENGNGELQKQEEPASDGIGKEDTPASAASTVNCVEATV</sequence>
<feature type="compositionally biased region" description="Basic and acidic residues" evidence="10">
    <location>
        <begin position="285"/>
        <end position="300"/>
    </location>
</feature>
<keyword evidence="2 11" id="KW-0812">Transmembrane</keyword>
<keyword evidence="4 11" id="KW-1133">Transmembrane helix</keyword>
<dbReference type="GO" id="GO:0004888">
    <property type="term" value="F:transmembrane signaling receptor activity"/>
    <property type="evidence" value="ECO:0007669"/>
    <property type="project" value="TreeGrafter"/>
</dbReference>
<dbReference type="OrthoDB" id="8952307at2759"/>
<evidence type="ECO:0000256" key="12">
    <source>
        <dbReference type="SAM" id="SignalP"/>
    </source>
</evidence>
<feature type="domain" description="Link" evidence="13">
    <location>
        <begin position="41"/>
        <end position="132"/>
    </location>
</feature>
<dbReference type="AlphaFoldDB" id="A0A8C5QJ99"/>
<keyword evidence="15" id="KW-1185">Reference proteome</keyword>
<dbReference type="PROSITE" id="PS50963">
    <property type="entry name" value="LINK_2"/>
    <property type="match status" value="1"/>
</dbReference>
<evidence type="ECO:0000313" key="14">
    <source>
        <dbReference type="Ensembl" id="ENSLLEP00000039014.1"/>
    </source>
</evidence>
<keyword evidence="3 12" id="KW-0732">Signal</keyword>
<evidence type="ECO:0000259" key="13">
    <source>
        <dbReference type="PROSITE" id="PS50963"/>
    </source>
</evidence>
<feature type="disulfide bond" evidence="9">
    <location>
        <begin position="87"/>
        <end position="108"/>
    </location>
</feature>
<evidence type="ECO:0000256" key="6">
    <source>
        <dbReference type="ARBA" id="ARBA00023157"/>
    </source>
</evidence>
<comment type="subcellular location">
    <subcellularLocation>
        <location evidence="1">Membrane</location>
        <topology evidence="1">Single-pass membrane protein</topology>
    </subcellularLocation>
</comment>
<dbReference type="InterPro" id="IPR016187">
    <property type="entry name" value="CTDL_fold"/>
</dbReference>
<evidence type="ECO:0000256" key="10">
    <source>
        <dbReference type="SAM" id="MobiDB-lite"/>
    </source>
</evidence>
<organism evidence="14 15">
    <name type="scientific">Leptobrachium leishanense</name>
    <name type="common">Leishan spiny toad</name>
    <dbReference type="NCBI Taxonomy" id="445787"/>
    <lineage>
        <taxon>Eukaryota</taxon>
        <taxon>Metazoa</taxon>
        <taxon>Chordata</taxon>
        <taxon>Craniata</taxon>
        <taxon>Vertebrata</taxon>
        <taxon>Euteleostomi</taxon>
        <taxon>Amphibia</taxon>
        <taxon>Batrachia</taxon>
        <taxon>Anura</taxon>
        <taxon>Pelobatoidea</taxon>
        <taxon>Megophryidae</taxon>
        <taxon>Leptobrachium</taxon>
    </lineage>
</organism>
<dbReference type="Ensembl" id="ENSLLET00000040571.1">
    <property type="protein sequence ID" value="ENSLLEP00000039014.1"/>
    <property type="gene ID" value="ENSLLEG00000024774.1"/>
</dbReference>
<evidence type="ECO:0000313" key="15">
    <source>
        <dbReference type="Proteomes" id="UP000694569"/>
    </source>
</evidence>
<feature type="transmembrane region" description="Helical" evidence="11">
    <location>
        <begin position="231"/>
        <end position="254"/>
    </location>
</feature>
<dbReference type="Gene3D" id="3.10.100.10">
    <property type="entry name" value="Mannose-Binding Protein A, subunit A"/>
    <property type="match status" value="1"/>
</dbReference>
<name>A0A8C5QJ99_9ANUR</name>
<feature type="region of interest" description="Disordered" evidence="10">
    <location>
        <begin position="146"/>
        <end position="224"/>
    </location>
</feature>
<dbReference type="SUPFAM" id="SSF56436">
    <property type="entry name" value="C-type lectin-like"/>
    <property type="match status" value="1"/>
</dbReference>
<proteinExistence type="predicted"/>
<dbReference type="InterPro" id="IPR043210">
    <property type="entry name" value="CD44_antigen-like"/>
</dbReference>
<reference evidence="14" key="2">
    <citation type="submission" date="2025-09" db="UniProtKB">
        <authorList>
            <consortium name="Ensembl"/>
        </authorList>
    </citation>
    <scope>IDENTIFICATION</scope>
</reference>
<dbReference type="InterPro" id="IPR016186">
    <property type="entry name" value="C-type_lectin-like/link_sf"/>
</dbReference>
<evidence type="ECO:0000256" key="7">
    <source>
        <dbReference type="ARBA" id="ARBA00023170"/>
    </source>
</evidence>
<dbReference type="PANTHER" id="PTHR10225:SF2">
    <property type="entry name" value="LYMPHATIC VESSEL ENDOTHELIAL HYALURONIC ACID RECEPTOR 1"/>
    <property type="match status" value="1"/>
</dbReference>